<protein>
    <submittedName>
        <fullName evidence="1">M1-352</fullName>
    </submittedName>
</protein>
<dbReference type="RefSeq" id="WP_013368844.1">
    <property type="nucleotide sequence ID" value="NC_014622.2"/>
</dbReference>
<dbReference type="Proteomes" id="UP000006868">
    <property type="component" value="Chromosome"/>
</dbReference>
<dbReference type="EMBL" id="CP002213">
    <property type="protein sequence ID" value="ADO54201.1"/>
    <property type="molecule type" value="Genomic_DNA"/>
</dbReference>
<sequence length="75" mass="8663">MEITLKQVSREYTVYGGTIKDEKIYYSYMVRVEGGDVSQAVIMEMVNGLPLAVTEKTFKEIVSRIEQRIRQNESL</sequence>
<dbReference type="PATRIC" id="fig|886882.15.peg.206"/>
<accession>E3EC58</accession>
<dbReference type="KEGG" id="ppm:PPSC2_01090"/>
<name>E3EC58_PAEPS</name>
<gene>
    <name evidence="1" type="primary">M1-352</name>
    <name evidence="1" type="ORF">PPSC2_01090</name>
</gene>
<dbReference type="HOGENOM" id="CLU_2667672_0_0_9"/>
<proteinExistence type="predicted"/>
<evidence type="ECO:0000313" key="1">
    <source>
        <dbReference type="EMBL" id="ADO54201.1"/>
    </source>
</evidence>
<reference evidence="1 2" key="1">
    <citation type="journal article" date="2011" name="J. Bacteriol.">
        <title>Complete genome sequence of Paenibacillus polymyxa SC2, a strain of plant growth-promoting Rhizobacterium with broad-spectrum antimicrobial activity.</title>
        <authorList>
            <person name="Ma M."/>
            <person name="Wang C."/>
            <person name="Ding Y."/>
            <person name="Li L."/>
            <person name="Shen D."/>
            <person name="Jiang X."/>
            <person name="Guan D."/>
            <person name="Cao F."/>
            <person name="Chen H."/>
            <person name="Feng R."/>
            <person name="Wang X."/>
            <person name="Ge Y."/>
            <person name="Yao L."/>
            <person name="Bing X."/>
            <person name="Yang X."/>
            <person name="Li J."/>
            <person name="Du B."/>
        </authorList>
    </citation>
    <scope>NUCLEOTIDE SEQUENCE [LARGE SCALE GENOMIC DNA]</scope>
    <source>
        <strain evidence="1 2">SC2</strain>
    </source>
</reference>
<dbReference type="AlphaFoldDB" id="E3EC58"/>
<organism evidence="1 2">
    <name type="scientific">Paenibacillus polymyxa (strain SC2)</name>
    <name type="common">Bacillus polymyxa</name>
    <dbReference type="NCBI Taxonomy" id="886882"/>
    <lineage>
        <taxon>Bacteria</taxon>
        <taxon>Bacillati</taxon>
        <taxon>Bacillota</taxon>
        <taxon>Bacilli</taxon>
        <taxon>Bacillales</taxon>
        <taxon>Paenibacillaceae</taxon>
        <taxon>Paenibacillus</taxon>
    </lineage>
</organism>
<evidence type="ECO:0000313" key="2">
    <source>
        <dbReference type="Proteomes" id="UP000006868"/>
    </source>
</evidence>